<evidence type="ECO:0000256" key="2">
    <source>
        <dbReference type="ARBA" id="ARBA00022485"/>
    </source>
</evidence>
<dbReference type="Proteomes" id="UP000027997">
    <property type="component" value="Unassembled WGS sequence"/>
</dbReference>
<dbReference type="RefSeq" id="WP_020584934.1">
    <property type="nucleotide sequence ID" value="NZ_JOJP01000001.1"/>
</dbReference>
<proteinExistence type="predicted"/>
<dbReference type="Pfam" id="PF06968">
    <property type="entry name" value="BATS"/>
    <property type="match status" value="1"/>
</dbReference>
<dbReference type="SFLD" id="SFLDF00301">
    <property type="entry name" value="2-iminoacetate_synthase_(ThiH)"/>
    <property type="match status" value="1"/>
</dbReference>
<keyword evidence="5" id="KW-0408">Iron</keyword>
<dbReference type="SUPFAM" id="SSF102114">
    <property type="entry name" value="Radical SAM enzymes"/>
    <property type="match status" value="1"/>
</dbReference>
<feature type="domain" description="Radical SAM core" evidence="7">
    <location>
        <begin position="70"/>
        <end position="305"/>
    </location>
</feature>
<dbReference type="SFLD" id="SFLDG01081">
    <property type="entry name" value="cleavage_of_the_Ca-Cb_bond_in"/>
    <property type="match status" value="1"/>
</dbReference>
<dbReference type="GO" id="GO:0009228">
    <property type="term" value="P:thiamine biosynthetic process"/>
    <property type="evidence" value="ECO:0007669"/>
    <property type="project" value="InterPro"/>
</dbReference>
<dbReference type="AlphaFoldDB" id="A0A081KEJ2"/>
<sequence length="375" mass="42989">MTFLDHFNQIQWDELKMSIHSKTPVDVENALQSSRLTHGQFLALISPAAEPYLEAMAQKSMQLTRQRFGNTLQLYIPLYLSNKCTNICTYCGFSLDNKIRRKTLKMEELDREVAAIKKMGFDHILLVTGEAPGTVGVSYIKSVIERLRPHFSHISIEVQPLDQEDYETLMKEGLDAVLVYQETYHRAAYEKYHLRGSKMDFNYRLETADRLGRAGVDKIGVGALIGLEDWRTDSAMVAAHLDYLEKTYWRTRYSISFPRLRPCEGEFQPVSIISDRQLVQLICAYRLFKPEAELSLSTRESEKFRDNVLPLGITTMSAYSSTHPGGYADDNILGNEDLEQFTIDDNRRPEAVAEAIRAKGLEPVWKDWSHCFSHS</sequence>
<dbReference type="PANTHER" id="PTHR43583">
    <property type="entry name" value="2-IMINOACETATE SYNTHASE"/>
    <property type="match status" value="1"/>
</dbReference>
<dbReference type="SFLD" id="SFLDG01060">
    <property type="entry name" value="BATS_domain_containing"/>
    <property type="match status" value="1"/>
</dbReference>
<dbReference type="PANTHER" id="PTHR43583:SF1">
    <property type="entry name" value="2-IMINOACETATE SYNTHASE"/>
    <property type="match status" value="1"/>
</dbReference>
<dbReference type="EMBL" id="JOJP01000001">
    <property type="protein sequence ID" value="KEI72568.1"/>
    <property type="molecule type" value="Genomic_DNA"/>
</dbReference>
<dbReference type="SMART" id="SM00876">
    <property type="entry name" value="BATS"/>
    <property type="match status" value="1"/>
</dbReference>
<dbReference type="GO" id="GO:0005506">
    <property type="term" value="F:iron ion binding"/>
    <property type="evidence" value="ECO:0007669"/>
    <property type="project" value="InterPro"/>
</dbReference>
<dbReference type="NCBIfam" id="TIGR02351">
    <property type="entry name" value="thiH"/>
    <property type="match status" value="1"/>
</dbReference>
<dbReference type="CDD" id="cd01335">
    <property type="entry name" value="Radical_SAM"/>
    <property type="match status" value="1"/>
</dbReference>
<dbReference type="InterPro" id="IPR013785">
    <property type="entry name" value="Aldolase_TIM"/>
</dbReference>
<dbReference type="InterPro" id="IPR010722">
    <property type="entry name" value="BATS_dom"/>
</dbReference>
<evidence type="ECO:0000256" key="3">
    <source>
        <dbReference type="ARBA" id="ARBA00022691"/>
    </source>
</evidence>
<dbReference type="Pfam" id="PF04055">
    <property type="entry name" value="Radical_SAM"/>
    <property type="match status" value="1"/>
</dbReference>
<name>A0A081KEJ2_9GAMM</name>
<evidence type="ECO:0000256" key="4">
    <source>
        <dbReference type="ARBA" id="ARBA00022723"/>
    </source>
</evidence>
<comment type="cofactor">
    <cofactor evidence="1">
        <name>[4Fe-4S] cluster</name>
        <dbReference type="ChEBI" id="CHEBI:49883"/>
    </cofactor>
</comment>
<dbReference type="STRING" id="305900.GV64_19180"/>
<dbReference type="InterPro" id="IPR012726">
    <property type="entry name" value="ThiH"/>
</dbReference>
<evidence type="ECO:0000313" key="8">
    <source>
        <dbReference type="EMBL" id="KEI72568.1"/>
    </source>
</evidence>
<protein>
    <submittedName>
        <fullName evidence="8">Thiamine biosynthesis protein ThiH</fullName>
    </submittedName>
</protein>
<dbReference type="InterPro" id="IPR007197">
    <property type="entry name" value="rSAM"/>
</dbReference>
<organism evidence="8 9">
    <name type="scientific">Endozoicomonas elysicola</name>
    <dbReference type="NCBI Taxonomy" id="305900"/>
    <lineage>
        <taxon>Bacteria</taxon>
        <taxon>Pseudomonadati</taxon>
        <taxon>Pseudomonadota</taxon>
        <taxon>Gammaproteobacteria</taxon>
        <taxon>Oceanospirillales</taxon>
        <taxon>Endozoicomonadaceae</taxon>
        <taxon>Endozoicomonas</taxon>
    </lineage>
</organism>
<comment type="caution">
    <text evidence="8">The sequence shown here is derived from an EMBL/GenBank/DDBJ whole genome shotgun (WGS) entry which is preliminary data.</text>
</comment>
<accession>A0A081KEJ2</accession>
<evidence type="ECO:0000256" key="6">
    <source>
        <dbReference type="ARBA" id="ARBA00023014"/>
    </source>
</evidence>
<keyword evidence="4" id="KW-0479">Metal-binding</keyword>
<dbReference type="eggNOG" id="COG0502">
    <property type="taxonomic scope" value="Bacteria"/>
</dbReference>
<keyword evidence="9" id="KW-1185">Reference proteome</keyword>
<dbReference type="InterPro" id="IPR058240">
    <property type="entry name" value="rSAM_sf"/>
</dbReference>
<evidence type="ECO:0000259" key="7">
    <source>
        <dbReference type="PROSITE" id="PS51918"/>
    </source>
</evidence>
<keyword evidence="2" id="KW-0004">4Fe-4S</keyword>
<dbReference type="InterPro" id="IPR034428">
    <property type="entry name" value="ThiH/NoCL/HydG-like"/>
</dbReference>
<dbReference type="GO" id="GO:0003824">
    <property type="term" value="F:catalytic activity"/>
    <property type="evidence" value="ECO:0007669"/>
    <property type="project" value="InterPro"/>
</dbReference>
<dbReference type="SFLD" id="SFLDS00029">
    <property type="entry name" value="Radical_SAM"/>
    <property type="match status" value="1"/>
</dbReference>
<evidence type="ECO:0000256" key="1">
    <source>
        <dbReference type="ARBA" id="ARBA00001966"/>
    </source>
</evidence>
<evidence type="ECO:0000256" key="5">
    <source>
        <dbReference type="ARBA" id="ARBA00023004"/>
    </source>
</evidence>
<dbReference type="PROSITE" id="PS51918">
    <property type="entry name" value="RADICAL_SAM"/>
    <property type="match status" value="1"/>
</dbReference>
<keyword evidence="3" id="KW-0949">S-adenosyl-L-methionine</keyword>
<dbReference type="GO" id="GO:0051539">
    <property type="term" value="F:4 iron, 4 sulfur cluster binding"/>
    <property type="evidence" value="ECO:0007669"/>
    <property type="project" value="UniProtKB-KW"/>
</dbReference>
<dbReference type="Gene3D" id="3.20.20.70">
    <property type="entry name" value="Aldolase class I"/>
    <property type="match status" value="1"/>
</dbReference>
<reference evidence="8 9" key="1">
    <citation type="submission" date="2014-06" db="EMBL/GenBank/DDBJ databases">
        <title>Whole Genome Sequences of Three Symbiotic Endozoicomonas Bacteria.</title>
        <authorList>
            <person name="Neave M.J."/>
            <person name="Apprill A."/>
            <person name="Voolstra C.R."/>
        </authorList>
    </citation>
    <scope>NUCLEOTIDE SEQUENCE [LARGE SCALE GENOMIC DNA]</scope>
    <source>
        <strain evidence="8 9">DSM 22380</strain>
    </source>
</reference>
<keyword evidence="6" id="KW-0411">Iron-sulfur</keyword>
<evidence type="ECO:0000313" key="9">
    <source>
        <dbReference type="Proteomes" id="UP000027997"/>
    </source>
</evidence>
<gene>
    <name evidence="8" type="primary">thiH</name>
    <name evidence="8" type="ORF">GV64_19180</name>
</gene>